<dbReference type="InterPro" id="IPR043129">
    <property type="entry name" value="ATPase_NBD"/>
</dbReference>
<comment type="caution">
    <text evidence="1">The sequence shown here is derived from an EMBL/GenBank/DDBJ whole genome shotgun (WGS) entry which is preliminary data.</text>
</comment>
<dbReference type="NCBIfam" id="TIGR01175">
    <property type="entry name" value="pilM"/>
    <property type="match status" value="1"/>
</dbReference>
<dbReference type="Gene3D" id="3.30.1490.300">
    <property type="match status" value="1"/>
</dbReference>
<dbReference type="OrthoDB" id="9773403at2"/>
<evidence type="ECO:0000313" key="2">
    <source>
        <dbReference type="Proteomes" id="UP000242757"/>
    </source>
</evidence>
<sequence>MVGIDFGSNCLKAVALRGTPEHIRLEAMASVPLPKNSIVDHQLQDVEVVGEALKRLRLRLDTRISQVATVVTGSNVATKIILLPRGLSADDLENQVLLEAEQHIPFPLEEISLDYENLGPSRTRPDRDSILLSAARTDSISTRLAALNQAGWEAKVVDIGVHALARAAQALLQAQGVHTEVMALVDLGAECLSFAVLDQGEVIYGRLQNFGGAHFTRDLSQMNNIPEEQAERAKLDPAQAVPLREEVEQQHITDILQHIRRNLQLFSSSSGGQTPKALFLSGGGSQLPGLASILEQELGMPVLQPHFEHLLGEGQYTNTAAYTTALGLALRSFTPCPE</sequence>
<dbReference type="InterPro" id="IPR005883">
    <property type="entry name" value="PilM"/>
</dbReference>
<dbReference type="Gene3D" id="3.30.420.40">
    <property type="match status" value="2"/>
</dbReference>
<dbReference type="PANTHER" id="PTHR32432">
    <property type="entry name" value="CELL DIVISION PROTEIN FTSA-RELATED"/>
    <property type="match status" value="1"/>
</dbReference>
<proteinExistence type="predicted"/>
<dbReference type="PIRSF" id="PIRSF019169">
    <property type="entry name" value="PilM"/>
    <property type="match status" value="1"/>
</dbReference>
<dbReference type="Pfam" id="PF11104">
    <property type="entry name" value="PilM_2"/>
    <property type="match status" value="1"/>
</dbReference>
<name>A0A233RKB5_9GAMM</name>
<reference evidence="1 2" key="1">
    <citation type="submission" date="2017-08" db="EMBL/GenBank/DDBJ databases">
        <title>A Genome Sequence of Oceanimonas doudoroffii ATCC 27123T.</title>
        <authorList>
            <person name="Brennan M.A."/>
            <person name="Maclea K.S."/>
            <person name="Mcclelland W.D."/>
            <person name="Trachtenberg A.M."/>
        </authorList>
    </citation>
    <scope>NUCLEOTIDE SEQUENCE [LARGE SCALE GENOMIC DNA]</scope>
    <source>
        <strain evidence="1 2">ATCC 27123</strain>
    </source>
</reference>
<evidence type="ECO:0000313" key="1">
    <source>
        <dbReference type="EMBL" id="OXY83824.1"/>
    </source>
</evidence>
<dbReference type="PANTHER" id="PTHR32432:SF3">
    <property type="entry name" value="ETHANOLAMINE UTILIZATION PROTEIN EUTJ"/>
    <property type="match status" value="1"/>
</dbReference>
<dbReference type="Proteomes" id="UP000242757">
    <property type="component" value="Unassembled WGS sequence"/>
</dbReference>
<dbReference type="SUPFAM" id="SSF53067">
    <property type="entry name" value="Actin-like ATPase domain"/>
    <property type="match status" value="2"/>
</dbReference>
<accession>A0A233RKB5</accession>
<dbReference type="AlphaFoldDB" id="A0A233RKB5"/>
<dbReference type="InterPro" id="IPR050696">
    <property type="entry name" value="FtsA/MreB"/>
</dbReference>
<dbReference type="EMBL" id="NBIM01000001">
    <property type="protein sequence ID" value="OXY83824.1"/>
    <property type="molecule type" value="Genomic_DNA"/>
</dbReference>
<protein>
    <submittedName>
        <fullName evidence="1">Pilus assembly protein PilM</fullName>
    </submittedName>
</protein>
<dbReference type="RefSeq" id="WP_094200594.1">
    <property type="nucleotide sequence ID" value="NZ_NBIM01000001.1"/>
</dbReference>
<keyword evidence="2" id="KW-1185">Reference proteome</keyword>
<organism evidence="1 2">
    <name type="scientific">Oceanimonas doudoroffii</name>
    <dbReference type="NCBI Taxonomy" id="84158"/>
    <lineage>
        <taxon>Bacteria</taxon>
        <taxon>Pseudomonadati</taxon>
        <taxon>Pseudomonadota</taxon>
        <taxon>Gammaproteobacteria</taxon>
        <taxon>Aeromonadales</taxon>
        <taxon>Aeromonadaceae</taxon>
        <taxon>Oceanimonas</taxon>
    </lineage>
</organism>
<dbReference type="CDD" id="cd24049">
    <property type="entry name" value="ASKHA_NBD_PilM"/>
    <property type="match status" value="1"/>
</dbReference>
<gene>
    <name evidence="1" type="ORF">B6S08_08405</name>
</gene>